<dbReference type="InterPro" id="IPR000914">
    <property type="entry name" value="SBP_5_dom"/>
</dbReference>
<dbReference type="SUPFAM" id="SSF53850">
    <property type="entry name" value="Periplasmic binding protein-like II"/>
    <property type="match status" value="1"/>
</dbReference>
<dbReference type="Gene3D" id="3.40.190.10">
    <property type="entry name" value="Periplasmic binding protein-like II"/>
    <property type="match status" value="1"/>
</dbReference>
<accession>A0A838Y7E8</accession>
<dbReference type="GO" id="GO:0015833">
    <property type="term" value="P:peptide transport"/>
    <property type="evidence" value="ECO:0007669"/>
    <property type="project" value="TreeGrafter"/>
</dbReference>
<dbReference type="Gene3D" id="3.10.105.10">
    <property type="entry name" value="Dipeptide-binding Protein, Domain 3"/>
    <property type="match status" value="1"/>
</dbReference>
<name>A0A838Y7E8_9GAMM</name>
<comment type="similarity">
    <text evidence="1">Belongs to the bacterial solute-binding protein 5 family.</text>
</comment>
<evidence type="ECO:0000313" key="6">
    <source>
        <dbReference type="EMBL" id="MBA4692899.1"/>
    </source>
</evidence>
<evidence type="ECO:0000256" key="2">
    <source>
        <dbReference type="ARBA" id="ARBA00022448"/>
    </source>
</evidence>
<keyword evidence="3 4" id="KW-0732">Signal</keyword>
<dbReference type="InterPro" id="IPR039424">
    <property type="entry name" value="SBP_5"/>
</dbReference>
<feature type="signal peptide" evidence="4">
    <location>
        <begin position="1"/>
        <end position="28"/>
    </location>
</feature>
<proteinExistence type="inferred from homology"/>
<dbReference type="EMBL" id="JACETL010000054">
    <property type="protein sequence ID" value="MBA4692899.1"/>
    <property type="molecule type" value="Genomic_DNA"/>
</dbReference>
<gene>
    <name evidence="6" type="ORF">H2072_04045</name>
</gene>
<evidence type="ECO:0000256" key="3">
    <source>
        <dbReference type="ARBA" id="ARBA00022729"/>
    </source>
</evidence>
<evidence type="ECO:0000313" key="7">
    <source>
        <dbReference type="Proteomes" id="UP000551848"/>
    </source>
</evidence>
<evidence type="ECO:0000256" key="4">
    <source>
        <dbReference type="SAM" id="SignalP"/>
    </source>
</evidence>
<keyword evidence="2" id="KW-0813">Transport</keyword>
<feature type="chain" id="PRO_5032724937" evidence="4">
    <location>
        <begin position="29"/>
        <end position="683"/>
    </location>
</feature>
<dbReference type="Proteomes" id="UP000551848">
    <property type="component" value="Unassembled WGS sequence"/>
</dbReference>
<dbReference type="PANTHER" id="PTHR30290:SF9">
    <property type="entry name" value="OLIGOPEPTIDE-BINDING PROTEIN APPA"/>
    <property type="match status" value="1"/>
</dbReference>
<feature type="domain" description="Solute-binding protein family 5" evidence="5">
    <location>
        <begin position="163"/>
        <end position="559"/>
    </location>
</feature>
<evidence type="ECO:0000259" key="5">
    <source>
        <dbReference type="Pfam" id="PF00496"/>
    </source>
</evidence>
<dbReference type="GO" id="GO:1904680">
    <property type="term" value="F:peptide transmembrane transporter activity"/>
    <property type="evidence" value="ECO:0007669"/>
    <property type="project" value="TreeGrafter"/>
</dbReference>
<comment type="caution">
    <text evidence="6">The sequence shown here is derived from an EMBL/GenBank/DDBJ whole genome shotgun (WGS) entry which is preliminary data.</text>
</comment>
<evidence type="ECO:0000256" key="1">
    <source>
        <dbReference type="ARBA" id="ARBA00005695"/>
    </source>
</evidence>
<dbReference type="AlphaFoldDB" id="A0A838Y7E8"/>
<organism evidence="6 7">
    <name type="scientific">SAR86 cluster bacterium</name>
    <dbReference type="NCBI Taxonomy" id="2030880"/>
    <lineage>
        <taxon>Bacteria</taxon>
        <taxon>Pseudomonadati</taxon>
        <taxon>Pseudomonadota</taxon>
        <taxon>Gammaproteobacteria</taxon>
        <taxon>SAR86 cluster</taxon>
    </lineage>
</organism>
<dbReference type="Pfam" id="PF00496">
    <property type="entry name" value="SBP_bac_5"/>
    <property type="match status" value="1"/>
</dbReference>
<protein>
    <submittedName>
        <fullName evidence="6">ABC transporter substrate-binding protein</fullName>
    </submittedName>
</protein>
<reference evidence="6 7" key="1">
    <citation type="submission" date="2020-06" db="EMBL/GenBank/DDBJ databases">
        <title>Dysbiosis in marine aquaculture revealed through microbiome analysis: reverse ecology for environmental sustainability.</title>
        <authorList>
            <person name="Haro-Moreno J.M."/>
            <person name="Coutinho F.H."/>
            <person name="Zaragoza-Solas A."/>
            <person name="Picazo A."/>
            <person name="Almagro-Moreno S."/>
            <person name="Lopez-Perez M."/>
        </authorList>
    </citation>
    <scope>NUCLEOTIDE SEQUENCE [LARGE SCALE GENOMIC DNA]</scope>
    <source>
        <strain evidence="6">MCMED-G41</strain>
    </source>
</reference>
<sequence length="683" mass="76545">MKKNKFRSTLLASVASATFALTSTNVSARPEGATALPSAPAIENMQEVQFIGRDELMSYQDIGDFEFLYEPDYISTLVQEGKLPPIWERLPKKPLVFNGDAMPDGIGRYGGTFRHTIGGRPEGWNWTASQHQGWGGINYTVQECLTRNGPMVRLKAEDSYPLPNLATDWEWDGNSLTMNLIDGAKWSDGDPFDSEDVRFWWEDNVLDENVPTRMNATTMGAGTTLEILSPTQIKWTFPQNEPKLNLHSMAYINGCPGPSHLLKEHHPKYDGTSYDDYVAAFPAGRLPWVSMGAWTAVEYKQDEVVILRRNPYYWKVDSKGQQLPYMNEMVFQLKTWGQRTVDTLAGNADFSNMENVPLYLEAVKESKSEDAQAGLSFSGRTMGYHLYMNQAIGVGVLDDQMAAIRDLNRNLDFRKAIQHAIDGKAFANAMSKGPFATVYAGGMARDSAFFDPDATSFFPYNPGGANALLDGLGLADTDGNGVRNLPNGGGDLVINLTQNKDSENEKLIGDGLATMMSEVGIKVNVKPMEDTEPTRQSGEYDWIISRAQQEYAFPNSGYWEELGPITTSSFTPHLGTDEHPQQLQSFEKEIVKILERWRDGVEGDEAKQLMSQYQKLFTENVYQPGIVQYPTALLINKRIQNLADGMPVLAYQWAEDTVIREQFWVYQYDQLDELFPGRVPGID</sequence>
<dbReference type="PANTHER" id="PTHR30290">
    <property type="entry name" value="PERIPLASMIC BINDING COMPONENT OF ABC TRANSPORTER"/>
    <property type="match status" value="1"/>
</dbReference>